<evidence type="ECO:0000256" key="4">
    <source>
        <dbReference type="ARBA" id="ARBA00022729"/>
    </source>
</evidence>
<dbReference type="GO" id="GO:0046872">
    <property type="term" value="F:metal ion binding"/>
    <property type="evidence" value="ECO:0007669"/>
    <property type="project" value="UniProtKB-KW"/>
</dbReference>
<comment type="subcellular location">
    <subcellularLocation>
        <location evidence="1">Cell envelope</location>
    </subcellularLocation>
</comment>
<dbReference type="InterPro" id="IPR006127">
    <property type="entry name" value="ZnuA-like"/>
</dbReference>
<evidence type="ECO:0000313" key="6">
    <source>
        <dbReference type="EMBL" id="SIR67240.1"/>
    </source>
</evidence>
<evidence type="ECO:0000256" key="5">
    <source>
        <dbReference type="SAM" id="SignalP"/>
    </source>
</evidence>
<dbReference type="Proteomes" id="UP000186218">
    <property type="component" value="Unassembled WGS sequence"/>
</dbReference>
<dbReference type="SUPFAM" id="SSF53807">
    <property type="entry name" value="Helical backbone' metal receptor"/>
    <property type="match status" value="1"/>
</dbReference>
<dbReference type="GO" id="GO:0030001">
    <property type="term" value="P:metal ion transport"/>
    <property type="evidence" value="ECO:0007669"/>
    <property type="project" value="InterPro"/>
</dbReference>
<gene>
    <name evidence="6" type="ORF">SAMN05445060_0371</name>
</gene>
<keyword evidence="7" id="KW-1185">Reference proteome</keyword>
<dbReference type="GO" id="GO:0030313">
    <property type="term" value="C:cell envelope"/>
    <property type="evidence" value="ECO:0007669"/>
    <property type="project" value="UniProtKB-SubCell"/>
</dbReference>
<keyword evidence="4 5" id="KW-0732">Signal</keyword>
<dbReference type="STRING" id="1344003.SAMN05445060_0371"/>
<evidence type="ECO:0000256" key="1">
    <source>
        <dbReference type="ARBA" id="ARBA00004196"/>
    </source>
</evidence>
<dbReference type="PANTHER" id="PTHR42953:SF1">
    <property type="entry name" value="METAL-BINDING PROTEIN HI_0362-RELATED"/>
    <property type="match status" value="1"/>
</dbReference>
<organism evidence="6 7">
    <name type="scientific">Williamsia sterculiae</name>
    <dbReference type="NCBI Taxonomy" id="1344003"/>
    <lineage>
        <taxon>Bacteria</taxon>
        <taxon>Bacillati</taxon>
        <taxon>Actinomycetota</taxon>
        <taxon>Actinomycetes</taxon>
        <taxon>Mycobacteriales</taxon>
        <taxon>Nocardiaceae</taxon>
        <taxon>Williamsia</taxon>
    </lineage>
</organism>
<name>A0A1N7CUL8_9NOCA</name>
<accession>A0A1N7CUL8</accession>
<dbReference type="OrthoDB" id="5296019at2"/>
<keyword evidence="2" id="KW-0813">Transport</keyword>
<protein>
    <submittedName>
        <fullName evidence="6">Zinc/manganese transport system substrate-binding protein</fullName>
    </submittedName>
</protein>
<feature type="signal peptide" evidence="5">
    <location>
        <begin position="1"/>
        <end position="20"/>
    </location>
</feature>
<dbReference type="Gene3D" id="3.40.50.1980">
    <property type="entry name" value="Nitrogenase molybdenum iron protein domain"/>
    <property type="match status" value="2"/>
</dbReference>
<evidence type="ECO:0000256" key="2">
    <source>
        <dbReference type="ARBA" id="ARBA00022448"/>
    </source>
</evidence>
<dbReference type="PROSITE" id="PS51257">
    <property type="entry name" value="PROKAR_LIPOPROTEIN"/>
    <property type="match status" value="1"/>
</dbReference>
<reference evidence="6 7" key="1">
    <citation type="submission" date="2017-01" db="EMBL/GenBank/DDBJ databases">
        <authorList>
            <person name="Mah S.A."/>
            <person name="Swanson W.J."/>
            <person name="Moy G.W."/>
            <person name="Vacquier V.D."/>
        </authorList>
    </citation>
    <scope>NUCLEOTIDE SEQUENCE [LARGE SCALE GENOMIC DNA]</scope>
    <source>
        <strain evidence="6 7">CPCC 203464</strain>
    </source>
</reference>
<dbReference type="RefSeq" id="WP_076475940.1">
    <property type="nucleotide sequence ID" value="NZ_FTNT01000001.1"/>
</dbReference>
<dbReference type="Pfam" id="PF01297">
    <property type="entry name" value="ZnuA"/>
    <property type="match status" value="1"/>
</dbReference>
<dbReference type="InterPro" id="IPR050492">
    <property type="entry name" value="Bact_metal-bind_prot9"/>
</dbReference>
<keyword evidence="3" id="KW-0479">Metal-binding</keyword>
<evidence type="ECO:0000256" key="3">
    <source>
        <dbReference type="ARBA" id="ARBA00022723"/>
    </source>
</evidence>
<dbReference type="AlphaFoldDB" id="A0A1N7CUL8"/>
<proteinExistence type="predicted"/>
<evidence type="ECO:0000313" key="7">
    <source>
        <dbReference type="Proteomes" id="UP000186218"/>
    </source>
</evidence>
<feature type="chain" id="PRO_5039530255" evidence="5">
    <location>
        <begin position="21"/>
        <end position="306"/>
    </location>
</feature>
<dbReference type="PANTHER" id="PTHR42953">
    <property type="entry name" value="HIGH-AFFINITY ZINC UPTAKE SYSTEM PROTEIN ZNUA-RELATED"/>
    <property type="match status" value="1"/>
</dbReference>
<sequence>MSHRLGRGRLVAVTSVAAVAAIGLAACGSDDSGGSGAAGGSKPTLVTSTDVWGSVAKTVAGDNATVTALFTSPDGDPHEFTPSAKDTATIADADVVLLNGGHYDQYMEDAPKGSANVIDAFDLLGANGRPGQVNEHVFYDLELVGGVAQKVADALSQKDSAHAAAYKANAAAFETKIDGLRTAVAKIKAAHDGAKVAQTEPLAYYLLDEAGLKDATPSGFEDAVEGDQTPSAADIAATEDLIGRKQVRALLYNAQAVDDTTEQLLSRADTVKLPVVQLTETLPRGVTDYIAWQQTNIDAIGKAVAS</sequence>
<dbReference type="EMBL" id="FTNT01000001">
    <property type="protein sequence ID" value="SIR67240.1"/>
    <property type="molecule type" value="Genomic_DNA"/>
</dbReference>